<dbReference type="Pfam" id="PF07679">
    <property type="entry name" value="I-set"/>
    <property type="match status" value="1"/>
</dbReference>
<dbReference type="OrthoDB" id="6513245at2759"/>
<dbReference type="Proteomes" id="UP000192247">
    <property type="component" value="Unassembled WGS sequence"/>
</dbReference>
<name>A0A1V9XVF8_9ACAR</name>
<dbReference type="SUPFAM" id="SSF48726">
    <property type="entry name" value="Immunoglobulin"/>
    <property type="match status" value="2"/>
</dbReference>
<accession>A0A1V9XVF8</accession>
<keyword evidence="4" id="KW-1185">Reference proteome</keyword>
<proteinExistence type="predicted"/>
<dbReference type="InterPro" id="IPR003599">
    <property type="entry name" value="Ig_sub"/>
</dbReference>
<dbReference type="SMART" id="SM00409">
    <property type="entry name" value="IG"/>
    <property type="match status" value="1"/>
</dbReference>
<dbReference type="InterPro" id="IPR007110">
    <property type="entry name" value="Ig-like_dom"/>
</dbReference>
<dbReference type="GO" id="GO:0007411">
    <property type="term" value="P:axon guidance"/>
    <property type="evidence" value="ECO:0007669"/>
    <property type="project" value="TreeGrafter"/>
</dbReference>
<gene>
    <name evidence="3" type="ORF">BIW11_02899</name>
</gene>
<dbReference type="Pfam" id="PF13927">
    <property type="entry name" value="Ig_3"/>
    <property type="match status" value="1"/>
</dbReference>
<dbReference type="GO" id="GO:0007156">
    <property type="term" value="P:homophilic cell adhesion via plasma membrane adhesion molecules"/>
    <property type="evidence" value="ECO:0007669"/>
    <property type="project" value="TreeGrafter"/>
</dbReference>
<dbReference type="PANTHER" id="PTHR10075:SF14">
    <property type="entry name" value="CELL ADHESION MOLECULE DSCAM2-RELATED"/>
    <property type="match status" value="1"/>
</dbReference>
<dbReference type="AlphaFoldDB" id="A0A1V9XVF8"/>
<dbReference type="GO" id="GO:0098632">
    <property type="term" value="F:cell-cell adhesion mediator activity"/>
    <property type="evidence" value="ECO:0007669"/>
    <property type="project" value="TreeGrafter"/>
</dbReference>
<evidence type="ECO:0000313" key="3">
    <source>
        <dbReference type="EMBL" id="OQR77480.1"/>
    </source>
</evidence>
<feature type="domain" description="Ig-like" evidence="2">
    <location>
        <begin position="10"/>
        <end position="97"/>
    </location>
</feature>
<dbReference type="GO" id="GO:0005886">
    <property type="term" value="C:plasma membrane"/>
    <property type="evidence" value="ECO:0007669"/>
    <property type="project" value="TreeGrafter"/>
</dbReference>
<protein>
    <submittedName>
        <fullName evidence="3">Hemicentin-2-like</fullName>
    </submittedName>
</protein>
<feature type="domain" description="Ig-like" evidence="2">
    <location>
        <begin position="102"/>
        <end position="145"/>
    </location>
</feature>
<evidence type="ECO:0000259" key="2">
    <source>
        <dbReference type="PROSITE" id="PS50835"/>
    </source>
</evidence>
<sequence>MLYFAPLAVPRVSAFDFPTNSPAGSRIKAVCSSSEEARLSWLKDGVRVQDKNDGVLLDNRGDLLVFVIKAVRPSHSGNYTCLAENVHGKASYSAILTVAAGAEWLTVPRDQKVVMGTTVELVCEADGFPPPKVTWSKNDGTPMAI</sequence>
<dbReference type="InterPro" id="IPR003598">
    <property type="entry name" value="Ig_sub2"/>
</dbReference>
<dbReference type="SMART" id="SM00408">
    <property type="entry name" value="IGc2"/>
    <property type="match status" value="1"/>
</dbReference>
<organism evidence="3 4">
    <name type="scientific">Tropilaelaps mercedesae</name>
    <dbReference type="NCBI Taxonomy" id="418985"/>
    <lineage>
        <taxon>Eukaryota</taxon>
        <taxon>Metazoa</taxon>
        <taxon>Ecdysozoa</taxon>
        <taxon>Arthropoda</taxon>
        <taxon>Chelicerata</taxon>
        <taxon>Arachnida</taxon>
        <taxon>Acari</taxon>
        <taxon>Parasitiformes</taxon>
        <taxon>Mesostigmata</taxon>
        <taxon>Gamasina</taxon>
        <taxon>Dermanyssoidea</taxon>
        <taxon>Laelapidae</taxon>
        <taxon>Tropilaelaps</taxon>
    </lineage>
</organism>
<evidence type="ECO:0000313" key="4">
    <source>
        <dbReference type="Proteomes" id="UP000192247"/>
    </source>
</evidence>
<dbReference type="STRING" id="418985.A0A1V9XVF8"/>
<dbReference type="PANTHER" id="PTHR10075">
    <property type="entry name" value="BASIGIN RELATED"/>
    <property type="match status" value="1"/>
</dbReference>
<reference evidence="3 4" key="1">
    <citation type="journal article" date="2017" name="Gigascience">
        <title>Draft genome of the honey bee ectoparasitic mite, Tropilaelaps mercedesae, is shaped by the parasitic life history.</title>
        <authorList>
            <person name="Dong X."/>
            <person name="Armstrong S.D."/>
            <person name="Xia D."/>
            <person name="Makepeace B.L."/>
            <person name="Darby A.C."/>
            <person name="Kadowaki T."/>
        </authorList>
    </citation>
    <scope>NUCLEOTIDE SEQUENCE [LARGE SCALE GENOMIC DNA]</scope>
    <source>
        <strain evidence="3">Wuxi-XJTLU</strain>
    </source>
</reference>
<dbReference type="InterPro" id="IPR013783">
    <property type="entry name" value="Ig-like_fold"/>
</dbReference>
<dbReference type="InParanoid" id="A0A1V9XVF8"/>
<dbReference type="Gene3D" id="2.60.40.10">
    <property type="entry name" value="Immunoglobulins"/>
    <property type="match status" value="2"/>
</dbReference>
<dbReference type="GO" id="GO:0030424">
    <property type="term" value="C:axon"/>
    <property type="evidence" value="ECO:0007669"/>
    <property type="project" value="TreeGrafter"/>
</dbReference>
<dbReference type="GO" id="GO:0070593">
    <property type="term" value="P:dendrite self-avoidance"/>
    <property type="evidence" value="ECO:0007669"/>
    <property type="project" value="TreeGrafter"/>
</dbReference>
<keyword evidence="1" id="KW-0393">Immunoglobulin domain</keyword>
<dbReference type="InterPro" id="IPR036179">
    <property type="entry name" value="Ig-like_dom_sf"/>
</dbReference>
<dbReference type="PROSITE" id="PS50835">
    <property type="entry name" value="IG_LIKE"/>
    <property type="match status" value="2"/>
</dbReference>
<evidence type="ECO:0000256" key="1">
    <source>
        <dbReference type="ARBA" id="ARBA00023319"/>
    </source>
</evidence>
<dbReference type="EMBL" id="MNPL01003472">
    <property type="protein sequence ID" value="OQR77480.1"/>
    <property type="molecule type" value="Genomic_DNA"/>
</dbReference>
<comment type="caution">
    <text evidence="3">The sequence shown here is derived from an EMBL/GenBank/DDBJ whole genome shotgun (WGS) entry which is preliminary data.</text>
</comment>
<dbReference type="InterPro" id="IPR013098">
    <property type="entry name" value="Ig_I-set"/>
</dbReference>